<gene>
    <name evidence="3" type="ORF">Ae201684_000914</name>
</gene>
<reference evidence="3 4" key="1">
    <citation type="submission" date="2019-07" db="EMBL/GenBank/DDBJ databases">
        <title>Genomics analysis of Aphanomyces spp. identifies a new class of oomycete effector associated with host adaptation.</title>
        <authorList>
            <person name="Gaulin E."/>
        </authorList>
    </citation>
    <scope>NUCLEOTIDE SEQUENCE [LARGE SCALE GENOMIC DNA]</scope>
    <source>
        <strain evidence="3 4">ATCC 201684</strain>
    </source>
</reference>
<evidence type="ECO:0000313" key="3">
    <source>
        <dbReference type="EMBL" id="KAF0744435.1"/>
    </source>
</evidence>
<comment type="caution">
    <text evidence="3">The sequence shown here is derived from an EMBL/GenBank/DDBJ whole genome shotgun (WGS) entry which is preliminary data.</text>
</comment>
<dbReference type="PANTHER" id="PTHR43377:SF2">
    <property type="entry name" value="BINDING ROSSMANN FOLD OXIDOREDUCTASE, PUTATIVE (AFU_ORTHOLOGUE AFUA_4G00560)-RELATED"/>
    <property type="match status" value="1"/>
</dbReference>
<dbReference type="VEuPathDB" id="FungiDB:AeMF1_021054"/>
<protein>
    <recommendedName>
        <fullName evidence="5">Gfo/Idh/MocA-like oxidoreductase N-terminal domain-containing protein</fullName>
    </recommendedName>
</protein>
<dbReference type="Gene3D" id="3.40.50.720">
    <property type="entry name" value="NAD(P)-binding Rossmann-like Domain"/>
    <property type="match status" value="1"/>
</dbReference>
<dbReference type="InterPro" id="IPR000683">
    <property type="entry name" value="Gfo/Idh/MocA-like_OxRdtase_N"/>
</dbReference>
<dbReference type="Proteomes" id="UP000481153">
    <property type="component" value="Unassembled WGS sequence"/>
</dbReference>
<feature type="domain" description="Gfo/Idh/MocA-like oxidoreductase N-terminal" evidence="1">
    <location>
        <begin position="14"/>
        <end position="135"/>
    </location>
</feature>
<organism evidence="3 4">
    <name type="scientific">Aphanomyces euteiches</name>
    <dbReference type="NCBI Taxonomy" id="100861"/>
    <lineage>
        <taxon>Eukaryota</taxon>
        <taxon>Sar</taxon>
        <taxon>Stramenopiles</taxon>
        <taxon>Oomycota</taxon>
        <taxon>Saprolegniomycetes</taxon>
        <taxon>Saprolegniales</taxon>
        <taxon>Verrucalvaceae</taxon>
        <taxon>Aphanomyces</taxon>
    </lineage>
</organism>
<name>A0A6G0XVL0_9STRA</name>
<keyword evidence="4" id="KW-1185">Reference proteome</keyword>
<dbReference type="InterPro" id="IPR004104">
    <property type="entry name" value="Gfo/Idh/MocA-like_OxRdtase_C"/>
</dbReference>
<evidence type="ECO:0008006" key="5">
    <source>
        <dbReference type="Google" id="ProtNLM"/>
    </source>
</evidence>
<dbReference type="Pfam" id="PF01408">
    <property type="entry name" value="GFO_IDH_MocA"/>
    <property type="match status" value="1"/>
</dbReference>
<dbReference type="InterPro" id="IPR036291">
    <property type="entry name" value="NAD(P)-bd_dom_sf"/>
</dbReference>
<evidence type="ECO:0000259" key="1">
    <source>
        <dbReference type="Pfam" id="PF01408"/>
    </source>
</evidence>
<sequence length="452" mass="50074">MSSVAEGERGRPVRAIVIGAGERGRTYAQYAIERPELFQIVGVAEPREYWRQHVAATYAIEPQHVFADWREAAAVAKFADCAIIATQDAMHADPAVAFADLGYHILLEKPMAVTKEDCLRIHAAVKRNNVMLSVCHVMRCSPYSLKLRQLTRQLGTVVNVQHIEPVGFWHQTHSYVRGNWRNEAASTFMLMAKSCHDIDYILYLMEKPPRAVSSFGSLRHFRPDQKPAGAADRCLDCPIEADCAFSAKKIYLNVPPAEPLPIEDCAGAVSRPSTTGWYNGRSGAVAGNTSWPLSVLHETPTVETITEALRTGPYGRCVYDCDNDVVDNQVVNFQFDDGATASFTMVAFTEATCVRTTKVFGTKGEITADGETIRHFDFHTRVVTEYKPTVATTSTKLRGHGGADYYLIENFVQGVRSNDPSVLLTGADESLQSHLMVFAAEEARRTDRVVHL</sequence>
<feature type="domain" description="Gfo/Idh/MocA-like oxidoreductase C-terminal" evidence="2">
    <location>
        <begin position="152"/>
        <end position="236"/>
    </location>
</feature>
<dbReference type="EMBL" id="VJMJ01000009">
    <property type="protein sequence ID" value="KAF0744435.1"/>
    <property type="molecule type" value="Genomic_DNA"/>
</dbReference>
<accession>A0A6G0XVL0</accession>
<dbReference type="InterPro" id="IPR051450">
    <property type="entry name" value="Gfo/Idh/MocA_Oxidoreductases"/>
</dbReference>
<dbReference type="AlphaFoldDB" id="A0A6G0XVL0"/>
<dbReference type="SUPFAM" id="SSF51735">
    <property type="entry name" value="NAD(P)-binding Rossmann-fold domains"/>
    <property type="match status" value="1"/>
</dbReference>
<evidence type="ECO:0000313" key="4">
    <source>
        <dbReference type="Proteomes" id="UP000481153"/>
    </source>
</evidence>
<proteinExistence type="predicted"/>
<dbReference type="PANTHER" id="PTHR43377">
    <property type="entry name" value="BILIVERDIN REDUCTASE A"/>
    <property type="match status" value="1"/>
</dbReference>
<dbReference type="Pfam" id="PF02894">
    <property type="entry name" value="GFO_IDH_MocA_C"/>
    <property type="match status" value="1"/>
</dbReference>
<dbReference type="GO" id="GO:0000166">
    <property type="term" value="F:nucleotide binding"/>
    <property type="evidence" value="ECO:0007669"/>
    <property type="project" value="InterPro"/>
</dbReference>
<dbReference type="Gene3D" id="3.30.360.10">
    <property type="entry name" value="Dihydrodipicolinate Reductase, domain 2"/>
    <property type="match status" value="1"/>
</dbReference>
<evidence type="ECO:0000259" key="2">
    <source>
        <dbReference type="Pfam" id="PF02894"/>
    </source>
</evidence>
<dbReference type="SUPFAM" id="SSF55347">
    <property type="entry name" value="Glyceraldehyde-3-phosphate dehydrogenase-like, C-terminal domain"/>
    <property type="match status" value="1"/>
</dbReference>